<dbReference type="RefSeq" id="WP_106647593.1">
    <property type="nucleotide sequence ID" value="NZ_BMGO01000001.1"/>
</dbReference>
<reference evidence="2 3" key="1">
    <citation type="submission" date="2017-12" db="EMBL/GenBank/DDBJ databases">
        <title>Kangiella profundi FT102 completed genome.</title>
        <authorList>
            <person name="Xu J."/>
            <person name="Wang J."/>
            <person name="Lu Y."/>
        </authorList>
    </citation>
    <scope>NUCLEOTIDE SEQUENCE [LARGE SCALE GENOMIC DNA]</scope>
    <source>
        <strain evidence="2 3">FT102</strain>
    </source>
</reference>
<feature type="domain" description="DUF4382" evidence="1">
    <location>
        <begin position="28"/>
        <end position="172"/>
    </location>
</feature>
<evidence type="ECO:0000313" key="2">
    <source>
        <dbReference type="EMBL" id="AUD79799.1"/>
    </source>
</evidence>
<evidence type="ECO:0000259" key="1">
    <source>
        <dbReference type="Pfam" id="PF14321"/>
    </source>
</evidence>
<gene>
    <name evidence="2" type="ORF">CW740_11295</name>
</gene>
<dbReference type="InterPro" id="IPR025491">
    <property type="entry name" value="DUF4382"/>
</dbReference>
<dbReference type="OrthoDB" id="7062064at2"/>
<name>A0A2K9B111_9GAMM</name>
<keyword evidence="3" id="KW-1185">Reference proteome</keyword>
<protein>
    <recommendedName>
        <fullName evidence="1">DUF4382 domain-containing protein</fullName>
    </recommendedName>
</protein>
<dbReference type="PROSITE" id="PS51257">
    <property type="entry name" value="PROKAR_LIPOPROTEIN"/>
    <property type="match status" value="1"/>
</dbReference>
<dbReference type="Proteomes" id="UP000232693">
    <property type="component" value="Chromosome"/>
</dbReference>
<dbReference type="Pfam" id="PF14321">
    <property type="entry name" value="DUF4382"/>
    <property type="match status" value="1"/>
</dbReference>
<evidence type="ECO:0000313" key="3">
    <source>
        <dbReference type="Proteomes" id="UP000232693"/>
    </source>
</evidence>
<dbReference type="KEGG" id="kpd:CW740_11295"/>
<sequence>MKFKHGLVLASVLLALAGCKSDDDPESGKLALAITDAPVDGAEAVVVEFTGIEVQGPGERLNFDFDTPKTIDLLQLTGDESLELLPETTVNAGQYQWIRLKVNANQGVTDSYIDIDGARYSLYVPSGAQTGLKLNRPFTVAAGGITDFTIDFDLRKSVHEPQNGSGDYFLRPTLRIVDNLEVGHINGLVDENLLNAEGCSETSGVYLFAGYDAETDDIDANEPEPITTTTVEMNTDGLYEYEIGFVQAGDYTLAFTCEAANDNPETDDTINFSVTQNVTVTVDETATVDF</sequence>
<proteinExistence type="predicted"/>
<dbReference type="EMBL" id="CP025120">
    <property type="protein sequence ID" value="AUD79799.1"/>
    <property type="molecule type" value="Genomic_DNA"/>
</dbReference>
<accession>A0A2K9B111</accession>
<dbReference type="AlphaFoldDB" id="A0A2K9B111"/>
<organism evidence="2 3">
    <name type="scientific">Kangiella profundi</name>
    <dbReference type="NCBI Taxonomy" id="1561924"/>
    <lineage>
        <taxon>Bacteria</taxon>
        <taxon>Pseudomonadati</taxon>
        <taxon>Pseudomonadota</taxon>
        <taxon>Gammaproteobacteria</taxon>
        <taxon>Kangiellales</taxon>
        <taxon>Kangiellaceae</taxon>
        <taxon>Kangiella</taxon>
    </lineage>
</organism>